<feature type="region of interest" description="Disordered" evidence="1">
    <location>
        <begin position="125"/>
        <end position="156"/>
    </location>
</feature>
<protein>
    <submittedName>
        <fullName evidence="2">Uncharacterized protein</fullName>
    </submittedName>
</protein>
<sequence>MTSRTQEIRAVCITAELLAATESFEQTGCAFGLVSNAYIRAMGKYPHAETFDYKGMAFELAPFPRVVLVLSHAAKPVGPGGSNSLRPFAELLVTHAVQKVRLISDGPYRAWLEVSLDGQRWRRLRREGDPPAREPPPTTVIEPRIPAPRPDLEVDL</sequence>
<dbReference type="Proteomes" id="UP000552709">
    <property type="component" value="Unassembled WGS sequence"/>
</dbReference>
<gene>
    <name evidence="2" type="ORF">HNQ08_002163</name>
</gene>
<name>A0A7W8JTR6_9DEIO</name>
<reference evidence="2 3" key="1">
    <citation type="submission" date="2020-08" db="EMBL/GenBank/DDBJ databases">
        <title>Genomic Encyclopedia of Type Strains, Phase IV (KMG-IV): sequencing the most valuable type-strain genomes for metagenomic binning, comparative biology and taxonomic classification.</title>
        <authorList>
            <person name="Goeker M."/>
        </authorList>
    </citation>
    <scope>NUCLEOTIDE SEQUENCE [LARGE SCALE GENOMIC DNA]</scope>
    <source>
        <strain evidence="2 3">DSM 27939</strain>
    </source>
</reference>
<evidence type="ECO:0000313" key="3">
    <source>
        <dbReference type="Proteomes" id="UP000552709"/>
    </source>
</evidence>
<comment type="caution">
    <text evidence="2">The sequence shown here is derived from an EMBL/GenBank/DDBJ whole genome shotgun (WGS) entry which is preliminary data.</text>
</comment>
<keyword evidence="3" id="KW-1185">Reference proteome</keyword>
<accession>A0A7W8JTR6</accession>
<dbReference type="AlphaFoldDB" id="A0A7W8JTR6"/>
<evidence type="ECO:0000256" key="1">
    <source>
        <dbReference type="SAM" id="MobiDB-lite"/>
    </source>
</evidence>
<evidence type="ECO:0000313" key="2">
    <source>
        <dbReference type="EMBL" id="MBB5363065.1"/>
    </source>
</evidence>
<dbReference type="EMBL" id="JACHFL010000004">
    <property type="protein sequence ID" value="MBB5363065.1"/>
    <property type="molecule type" value="Genomic_DNA"/>
</dbReference>
<dbReference type="RefSeq" id="WP_184131250.1">
    <property type="nucleotide sequence ID" value="NZ_JACHFL010000004.1"/>
</dbReference>
<organism evidence="2 3">
    <name type="scientific">Deinococcus humi</name>
    <dbReference type="NCBI Taxonomy" id="662880"/>
    <lineage>
        <taxon>Bacteria</taxon>
        <taxon>Thermotogati</taxon>
        <taxon>Deinococcota</taxon>
        <taxon>Deinococci</taxon>
        <taxon>Deinococcales</taxon>
        <taxon>Deinococcaceae</taxon>
        <taxon>Deinococcus</taxon>
    </lineage>
</organism>
<proteinExistence type="predicted"/>